<keyword evidence="4" id="KW-0762">Sugar transport</keyword>
<keyword evidence="5" id="KW-0598">Phosphotransferase system</keyword>
<keyword evidence="3" id="KW-1003">Cell membrane</keyword>
<evidence type="ECO:0000256" key="9">
    <source>
        <dbReference type="SAM" id="Phobius"/>
    </source>
</evidence>
<dbReference type="AlphaFoldDB" id="A0A926DCX8"/>
<evidence type="ECO:0000256" key="4">
    <source>
        <dbReference type="ARBA" id="ARBA00022597"/>
    </source>
</evidence>
<dbReference type="GO" id="GO:0009401">
    <property type="term" value="P:phosphoenolpyruvate-dependent sugar phosphotransferase system"/>
    <property type="evidence" value="ECO:0007669"/>
    <property type="project" value="UniProtKB-KW"/>
</dbReference>
<dbReference type="InterPro" id="IPR013853">
    <property type="entry name" value="EIIC-GAT"/>
</dbReference>
<dbReference type="PANTHER" id="PTHR37324:SF2">
    <property type="entry name" value="PTS SYSTEM GALACTITOL-SPECIFIC EIIC COMPONENT"/>
    <property type="match status" value="1"/>
</dbReference>
<feature type="transmembrane region" description="Helical" evidence="9">
    <location>
        <begin position="43"/>
        <end position="66"/>
    </location>
</feature>
<dbReference type="PIRSF" id="PIRSF006304">
    <property type="entry name" value="GatC"/>
    <property type="match status" value="1"/>
</dbReference>
<evidence type="ECO:0000313" key="11">
    <source>
        <dbReference type="EMBL" id="MBC8536665.1"/>
    </source>
</evidence>
<dbReference type="InterPro" id="IPR004703">
    <property type="entry name" value="PTS_sugar-sp_permease"/>
</dbReference>
<evidence type="ECO:0000256" key="3">
    <source>
        <dbReference type="ARBA" id="ARBA00022475"/>
    </source>
</evidence>
<feature type="transmembrane region" description="Helical" evidence="9">
    <location>
        <begin position="154"/>
        <end position="175"/>
    </location>
</feature>
<keyword evidence="8 9" id="KW-0472">Membrane</keyword>
<feature type="transmembrane region" description="Helical" evidence="9">
    <location>
        <begin position="367"/>
        <end position="388"/>
    </location>
</feature>
<feature type="transmembrane region" description="Helical" evidence="9">
    <location>
        <begin position="231"/>
        <end position="257"/>
    </location>
</feature>
<evidence type="ECO:0000313" key="12">
    <source>
        <dbReference type="Proteomes" id="UP000620366"/>
    </source>
</evidence>
<dbReference type="GO" id="GO:0005886">
    <property type="term" value="C:plasma membrane"/>
    <property type="evidence" value="ECO:0007669"/>
    <property type="project" value="UniProtKB-SubCell"/>
</dbReference>
<reference evidence="11" key="1">
    <citation type="submission" date="2020-08" db="EMBL/GenBank/DDBJ databases">
        <title>Genome public.</title>
        <authorList>
            <person name="Liu C."/>
            <person name="Sun Q."/>
        </authorList>
    </citation>
    <scope>NUCLEOTIDE SEQUENCE</scope>
    <source>
        <strain evidence="11">BX7</strain>
    </source>
</reference>
<keyword evidence="7 9" id="KW-1133">Transmembrane helix</keyword>
<dbReference type="InterPro" id="IPR013014">
    <property type="entry name" value="PTS_EIIC_2"/>
</dbReference>
<evidence type="ECO:0000256" key="8">
    <source>
        <dbReference type="ARBA" id="ARBA00023136"/>
    </source>
</evidence>
<feature type="transmembrane region" description="Helical" evidence="9">
    <location>
        <begin position="431"/>
        <end position="453"/>
    </location>
</feature>
<feature type="transmembrane region" description="Helical" evidence="9">
    <location>
        <begin position="86"/>
        <end position="113"/>
    </location>
</feature>
<dbReference type="GO" id="GO:0015577">
    <property type="term" value="F:galactitol transmembrane transporter activity"/>
    <property type="evidence" value="ECO:0007669"/>
    <property type="project" value="InterPro"/>
</dbReference>
<comment type="subcellular location">
    <subcellularLocation>
        <location evidence="1">Cell membrane</location>
        <topology evidence="1">Multi-pass membrane protein</topology>
    </subcellularLocation>
</comment>
<keyword evidence="12" id="KW-1185">Reference proteome</keyword>
<evidence type="ECO:0000259" key="10">
    <source>
        <dbReference type="PROSITE" id="PS51104"/>
    </source>
</evidence>
<dbReference type="Proteomes" id="UP000620366">
    <property type="component" value="Unassembled WGS sequence"/>
</dbReference>
<dbReference type="PANTHER" id="PTHR37324">
    <property type="entry name" value="PTS SYSTEM GALACTITOL-SPECIFIC EIIC COMPONENT"/>
    <property type="match status" value="1"/>
</dbReference>
<dbReference type="PROSITE" id="PS51104">
    <property type="entry name" value="PTS_EIIC_TYPE_2"/>
    <property type="match status" value="1"/>
</dbReference>
<name>A0A926DCX8_9FIRM</name>
<organism evidence="11 12">
    <name type="scientific">Feifania hominis</name>
    <dbReference type="NCBI Taxonomy" id="2763660"/>
    <lineage>
        <taxon>Bacteria</taxon>
        <taxon>Bacillati</taxon>
        <taxon>Bacillota</taxon>
        <taxon>Clostridia</taxon>
        <taxon>Eubacteriales</taxon>
        <taxon>Feifaniaceae</taxon>
        <taxon>Feifania</taxon>
    </lineage>
</organism>
<evidence type="ECO:0000256" key="2">
    <source>
        <dbReference type="ARBA" id="ARBA00022448"/>
    </source>
</evidence>
<dbReference type="Pfam" id="PF03611">
    <property type="entry name" value="EIIC-GAT"/>
    <property type="match status" value="1"/>
</dbReference>
<feature type="transmembrane region" description="Helical" evidence="9">
    <location>
        <begin position="307"/>
        <end position="337"/>
    </location>
</feature>
<feature type="domain" description="PTS EIIC type-2" evidence="10">
    <location>
        <begin position="8"/>
        <end position="454"/>
    </location>
</feature>
<dbReference type="EMBL" id="JACRSP010000003">
    <property type="protein sequence ID" value="MBC8536665.1"/>
    <property type="molecule type" value="Genomic_DNA"/>
</dbReference>
<evidence type="ECO:0000256" key="7">
    <source>
        <dbReference type="ARBA" id="ARBA00022989"/>
    </source>
</evidence>
<evidence type="ECO:0000256" key="5">
    <source>
        <dbReference type="ARBA" id="ARBA00022683"/>
    </source>
</evidence>
<feature type="transmembrane region" description="Helical" evidence="9">
    <location>
        <begin position="125"/>
        <end position="142"/>
    </location>
</feature>
<keyword evidence="6 9" id="KW-0812">Transmembrane</keyword>
<sequence length="470" mass="50558">MQYIVNFFEMIKGLGSNVMVPLTIMIIALIFRLNWVKAIKAGLTVGVGFIGMNLILNILWDFMIPVSDILLERFGLNRPYVDAGGGAAGVIAFGTTVGTIIIPFILVINILMLVTRTTKTINIDIWNFWHLAFTGSVITLVAEKSGASPTEAIVYGLIGAATHSILALLIADLTAKRIQEEFRMPGVSISQGFAITTVPIVLLLDKLYNLIKPPKKAVEGEKKAVKRPSAVASLFGEPIIIGALLGIVLGVAVGYSFQQTAELAVQLAALMLLLPRMIKIIVEGLLPVSDAARAFMSKRYGDREFYIGLDSAVLLGHPTTLIASIILIPIVLVLAMVLPWNTTLPVADLAATAFFVSMATPIHKNSLVKTVISGTVIFTIVLSISSYFGPMITEVARATGYAFPEGATGVTAMSAGNWFAWVISMIMRLKWFGAILCAIIIGGAIYLINVVALKVYTHGKKKPAEEKANV</sequence>
<comment type="caution">
    <text evidence="11">The sequence shown here is derived from an EMBL/GenBank/DDBJ whole genome shotgun (WGS) entry which is preliminary data.</text>
</comment>
<dbReference type="RefSeq" id="WP_249300502.1">
    <property type="nucleotide sequence ID" value="NZ_JACRSP010000003.1"/>
</dbReference>
<proteinExistence type="predicted"/>
<feature type="transmembrane region" description="Helical" evidence="9">
    <location>
        <begin position="263"/>
        <end position="286"/>
    </location>
</feature>
<accession>A0A926DCX8</accession>
<keyword evidence="2" id="KW-0813">Transport</keyword>
<evidence type="ECO:0000256" key="6">
    <source>
        <dbReference type="ARBA" id="ARBA00022692"/>
    </source>
</evidence>
<protein>
    <recommendedName>
        <fullName evidence="10">PTS EIIC type-2 domain-containing protein</fullName>
    </recommendedName>
</protein>
<evidence type="ECO:0000256" key="1">
    <source>
        <dbReference type="ARBA" id="ARBA00004651"/>
    </source>
</evidence>
<feature type="transmembrane region" description="Helical" evidence="9">
    <location>
        <begin position="14"/>
        <end position="31"/>
    </location>
</feature>
<gene>
    <name evidence="11" type="ORF">H8695_08210</name>
</gene>